<dbReference type="RefSeq" id="XP_005774420.1">
    <property type="nucleotide sequence ID" value="XM_005774363.1"/>
</dbReference>
<dbReference type="GO" id="GO:0006400">
    <property type="term" value="P:tRNA modification"/>
    <property type="evidence" value="ECO:0007669"/>
    <property type="project" value="InterPro"/>
</dbReference>
<sequence length="279" mass="27966">MGGNKRLGGEGGGGSHAKRRYVAPTPGVCELSRGMRGVLITCDTHLEHKAIKEAYRLLDDLAGGGAAAGDGGVGGDDGDGGSASGTAGDKLAAELAALKEGGGEGGGSGGGGTAHAKRFSVAQTGCAGTVLLRFSEEADDPTEIASRALGEAQARGESSAPHVIRLLPVQAVCGATPAAIVAALQPLLAPLAGFGGTFAVQWRRRHNTAVDKESVIREVAAAVHAVAPKATVNLRAPSAAVVIEVIKSDAAVSVLPRWAELKAYNLRECARALPEATAG</sequence>
<accession>A0A0D3JEQ6</accession>
<dbReference type="GeneID" id="17267536"/>
<evidence type="ECO:0000313" key="5">
    <source>
        <dbReference type="Proteomes" id="UP000013827"/>
    </source>
</evidence>
<dbReference type="GO" id="GO:0003723">
    <property type="term" value="F:RNA binding"/>
    <property type="evidence" value="ECO:0007669"/>
    <property type="project" value="UniProtKB-UniRule"/>
</dbReference>
<keyword evidence="1" id="KW-0694">RNA-binding</keyword>
<dbReference type="InterPro" id="IPR040183">
    <property type="entry name" value="THUMPD1-like"/>
</dbReference>
<reference evidence="5" key="1">
    <citation type="journal article" date="2013" name="Nature">
        <title>Pan genome of the phytoplankton Emiliania underpins its global distribution.</title>
        <authorList>
            <person name="Read B.A."/>
            <person name="Kegel J."/>
            <person name="Klute M.J."/>
            <person name="Kuo A."/>
            <person name="Lefebvre S.C."/>
            <person name="Maumus F."/>
            <person name="Mayer C."/>
            <person name="Miller J."/>
            <person name="Monier A."/>
            <person name="Salamov A."/>
            <person name="Young J."/>
            <person name="Aguilar M."/>
            <person name="Claverie J.M."/>
            <person name="Frickenhaus S."/>
            <person name="Gonzalez K."/>
            <person name="Herman E.K."/>
            <person name="Lin Y.C."/>
            <person name="Napier J."/>
            <person name="Ogata H."/>
            <person name="Sarno A.F."/>
            <person name="Shmutz J."/>
            <person name="Schroeder D."/>
            <person name="de Vargas C."/>
            <person name="Verret F."/>
            <person name="von Dassow P."/>
            <person name="Valentin K."/>
            <person name="Van de Peer Y."/>
            <person name="Wheeler G."/>
            <person name="Dacks J.B."/>
            <person name="Delwiche C.F."/>
            <person name="Dyhrman S.T."/>
            <person name="Glockner G."/>
            <person name="John U."/>
            <person name="Richards T."/>
            <person name="Worden A.Z."/>
            <person name="Zhang X."/>
            <person name="Grigoriev I.V."/>
            <person name="Allen A.E."/>
            <person name="Bidle K."/>
            <person name="Borodovsky M."/>
            <person name="Bowler C."/>
            <person name="Brownlee C."/>
            <person name="Cock J.M."/>
            <person name="Elias M."/>
            <person name="Gladyshev V.N."/>
            <person name="Groth M."/>
            <person name="Guda C."/>
            <person name="Hadaegh A."/>
            <person name="Iglesias-Rodriguez M.D."/>
            <person name="Jenkins J."/>
            <person name="Jones B.M."/>
            <person name="Lawson T."/>
            <person name="Leese F."/>
            <person name="Lindquist E."/>
            <person name="Lobanov A."/>
            <person name="Lomsadze A."/>
            <person name="Malik S.B."/>
            <person name="Marsh M.E."/>
            <person name="Mackinder L."/>
            <person name="Mock T."/>
            <person name="Mueller-Roeber B."/>
            <person name="Pagarete A."/>
            <person name="Parker M."/>
            <person name="Probert I."/>
            <person name="Quesneville H."/>
            <person name="Raines C."/>
            <person name="Rensing S.A."/>
            <person name="Riano-Pachon D.M."/>
            <person name="Richier S."/>
            <person name="Rokitta S."/>
            <person name="Shiraiwa Y."/>
            <person name="Soanes D.M."/>
            <person name="van der Giezen M."/>
            <person name="Wahlund T.M."/>
            <person name="Williams B."/>
            <person name="Wilson W."/>
            <person name="Wolfe G."/>
            <person name="Wurch L.L."/>
        </authorList>
    </citation>
    <scope>NUCLEOTIDE SEQUENCE</scope>
</reference>
<dbReference type="PANTHER" id="PTHR13452">
    <property type="entry name" value="THUMP DOMAIN CONTAINING PROTEIN 1-RELATED"/>
    <property type="match status" value="1"/>
</dbReference>
<name>A0A0D3JEQ6_EMIH1</name>
<dbReference type="OMA" id="MNEKACV"/>
<dbReference type="PROSITE" id="PS51165">
    <property type="entry name" value="THUMP"/>
    <property type="match status" value="1"/>
</dbReference>
<feature type="compositionally biased region" description="Gly residues" evidence="2">
    <location>
        <begin position="1"/>
        <end position="15"/>
    </location>
</feature>
<proteinExistence type="predicted"/>
<dbReference type="eggNOG" id="KOG3943">
    <property type="taxonomic scope" value="Eukaryota"/>
</dbReference>
<dbReference type="InterPro" id="IPR004114">
    <property type="entry name" value="THUMP_dom"/>
</dbReference>
<feature type="domain" description="THUMP" evidence="3">
    <location>
        <begin position="151"/>
        <end position="256"/>
    </location>
</feature>
<dbReference type="AlphaFoldDB" id="A0A0D3JEQ6"/>
<keyword evidence="5" id="KW-1185">Reference proteome</keyword>
<dbReference type="EnsemblProtists" id="EOD21991">
    <property type="protein sequence ID" value="EOD21991"/>
    <property type="gene ID" value="EMIHUDRAFT_469700"/>
</dbReference>
<evidence type="ECO:0000256" key="1">
    <source>
        <dbReference type="PROSITE-ProRule" id="PRU00529"/>
    </source>
</evidence>
<evidence type="ECO:0000256" key="2">
    <source>
        <dbReference type="SAM" id="MobiDB-lite"/>
    </source>
</evidence>
<dbReference type="SMART" id="SM00981">
    <property type="entry name" value="THUMP"/>
    <property type="match status" value="1"/>
</dbReference>
<dbReference type="STRING" id="2903.R1EGB4"/>
<evidence type="ECO:0000259" key="3">
    <source>
        <dbReference type="PROSITE" id="PS51165"/>
    </source>
</evidence>
<dbReference type="Pfam" id="PF02926">
    <property type="entry name" value="THUMP"/>
    <property type="match status" value="1"/>
</dbReference>
<dbReference type="KEGG" id="ehx:EMIHUDRAFT_469700"/>
<reference evidence="4" key="2">
    <citation type="submission" date="2024-10" db="UniProtKB">
        <authorList>
            <consortium name="EnsemblProtists"/>
        </authorList>
    </citation>
    <scope>IDENTIFICATION</scope>
</reference>
<dbReference type="SUPFAM" id="SSF143437">
    <property type="entry name" value="THUMP domain-like"/>
    <property type="match status" value="1"/>
</dbReference>
<evidence type="ECO:0000313" key="4">
    <source>
        <dbReference type="EnsemblProtists" id="EOD21991"/>
    </source>
</evidence>
<feature type="region of interest" description="Disordered" evidence="2">
    <location>
        <begin position="1"/>
        <end position="20"/>
    </location>
</feature>
<dbReference type="HOGENOM" id="CLU_995494_0_0_1"/>
<dbReference type="Proteomes" id="UP000013827">
    <property type="component" value="Unassembled WGS sequence"/>
</dbReference>
<dbReference type="CDD" id="cd11717">
    <property type="entry name" value="THUMP_THUMPD1_like"/>
    <property type="match status" value="1"/>
</dbReference>
<dbReference type="PANTHER" id="PTHR13452:SF10">
    <property type="entry name" value="THUMP DOMAIN-CONTAINING PROTEIN 1"/>
    <property type="match status" value="1"/>
</dbReference>
<organism evidence="4 5">
    <name type="scientific">Emiliania huxleyi (strain CCMP1516)</name>
    <dbReference type="NCBI Taxonomy" id="280463"/>
    <lineage>
        <taxon>Eukaryota</taxon>
        <taxon>Haptista</taxon>
        <taxon>Haptophyta</taxon>
        <taxon>Prymnesiophyceae</taxon>
        <taxon>Isochrysidales</taxon>
        <taxon>Noelaerhabdaceae</taxon>
        <taxon>Emiliania</taxon>
    </lineage>
</organism>
<protein>
    <recommendedName>
        <fullName evidence="3">THUMP domain-containing protein</fullName>
    </recommendedName>
</protein>
<dbReference type="PaxDb" id="2903-EOD21991"/>
<dbReference type="Gene3D" id="3.30.2300.10">
    <property type="entry name" value="THUMP superfamily"/>
    <property type="match status" value="1"/>
</dbReference>